<accession>A0A9P6D3J6</accession>
<evidence type="ECO:0000313" key="2">
    <source>
        <dbReference type="Proteomes" id="UP000807025"/>
    </source>
</evidence>
<organism evidence="1 2">
    <name type="scientific">Pleurotus eryngii</name>
    <name type="common">Boletus of the steppes</name>
    <dbReference type="NCBI Taxonomy" id="5323"/>
    <lineage>
        <taxon>Eukaryota</taxon>
        <taxon>Fungi</taxon>
        <taxon>Dikarya</taxon>
        <taxon>Basidiomycota</taxon>
        <taxon>Agaricomycotina</taxon>
        <taxon>Agaricomycetes</taxon>
        <taxon>Agaricomycetidae</taxon>
        <taxon>Agaricales</taxon>
        <taxon>Pleurotineae</taxon>
        <taxon>Pleurotaceae</taxon>
        <taxon>Pleurotus</taxon>
    </lineage>
</organism>
<name>A0A9P6D3J6_PLEER</name>
<evidence type="ECO:0000313" key="1">
    <source>
        <dbReference type="EMBL" id="KAF9489727.1"/>
    </source>
</evidence>
<reference evidence="1" key="1">
    <citation type="submission" date="2020-11" db="EMBL/GenBank/DDBJ databases">
        <authorList>
            <consortium name="DOE Joint Genome Institute"/>
            <person name="Ahrendt S."/>
            <person name="Riley R."/>
            <person name="Andreopoulos W."/>
            <person name="Labutti K."/>
            <person name="Pangilinan J."/>
            <person name="Ruiz-Duenas F.J."/>
            <person name="Barrasa J.M."/>
            <person name="Sanchez-Garcia M."/>
            <person name="Camarero S."/>
            <person name="Miyauchi S."/>
            <person name="Serrano A."/>
            <person name="Linde D."/>
            <person name="Babiker R."/>
            <person name="Drula E."/>
            <person name="Ayuso-Fernandez I."/>
            <person name="Pacheco R."/>
            <person name="Padilla G."/>
            <person name="Ferreira P."/>
            <person name="Barriuso J."/>
            <person name="Kellner H."/>
            <person name="Castanera R."/>
            <person name="Alfaro M."/>
            <person name="Ramirez L."/>
            <person name="Pisabarro A.G."/>
            <person name="Kuo A."/>
            <person name="Tritt A."/>
            <person name="Lipzen A."/>
            <person name="He G."/>
            <person name="Yan M."/>
            <person name="Ng V."/>
            <person name="Cullen D."/>
            <person name="Martin F."/>
            <person name="Rosso M.-N."/>
            <person name="Henrissat B."/>
            <person name="Hibbett D."/>
            <person name="Martinez A.T."/>
            <person name="Grigoriev I.V."/>
        </authorList>
    </citation>
    <scope>NUCLEOTIDE SEQUENCE</scope>
    <source>
        <strain evidence="1">ATCC 90797</strain>
    </source>
</reference>
<dbReference type="EMBL" id="MU154662">
    <property type="protein sequence ID" value="KAF9489727.1"/>
    <property type="molecule type" value="Genomic_DNA"/>
</dbReference>
<proteinExistence type="predicted"/>
<comment type="caution">
    <text evidence="1">The sequence shown here is derived from an EMBL/GenBank/DDBJ whole genome shotgun (WGS) entry which is preliminary data.</text>
</comment>
<gene>
    <name evidence="1" type="ORF">BDN71DRAFT_283547</name>
</gene>
<keyword evidence="2" id="KW-1185">Reference proteome</keyword>
<sequence length="100" mass="11958">MSSFRMRMRPESLDASAEEKRYNIRSVRLSTARLRRITRKIRWRWWDWVGRTMLHPNDPDFPAWRSQTLRVSGFDIILLIALHDETFFLLGAEGHQSIVT</sequence>
<protein>
    <submittedName>
        <fullName evidence="1">Uncharacterized protein</fullName>
    </submittedName>
</protein>
<dbReference type="Proteomes" id="UP000807025">
    <property type="component" value="Unassembled WGS sequence"/>
</dbReference>
<dbReference type="AlphaFoldDB" id="A0A9P6D3J6"/>